<reference evidence="2" key="1">
    <citation type="submission" date="2020-12" db="EMBL/GenBank/DDBJ databases">
        <title>Sanguibacter suaedae sp. nov., isolated from Suaeda aralocaspica.</title>
        <authorList>
            <person name="Ma Q."/>
        </authorList>
    </citation>
    <scope>NUCLEOTIDE SEQUENCE</scope>
    <source>
        <strain evidence="2">YZGR15</strain>
    </source>
</reference>
<evidence type="ECO:0000313" key="2">
    <source>
        <dbReference type="EMBL" id="MBI9114547.1"/>
    </source>
</evidence>
<sequence>MDDEMTSATITVVQSSHDVPLGSFETHLASAGIGVRVVRAYDGDALPALADLGAGLLVLGGRMSAHDDEVAPWLPALRTLLLDAAHGGVPTLAVCLGAQLLAVAAGGRVEVDAPPGREAGAARIFWRPEASDDPVVRPVARAVAAAGERASVFPAMHADAVSELPDDAVWLASSNMYPFQAFRIGSALAVQFHPEADRDLVALWAQDDDVDAATVLAEIDEASERIARAGSDLAAAFAAHVLEARDRTGHGVPA</sequence>
<dbReference type="Pfam" id="PF00117">
    <property type="entry name" value="GATase"/>
    <property type="match status" value="1"/>
</dbReference>
<organism evidence="2 3">
    <name type="scientific">Sanguibacter suaedae</name>
    <dbReference type="NCBI Taxonomy" id="2795737"/>
    <lineage>
        <taxon>Bacteria</taxon>
        <taxon>Bacillati</taxon>
        <taxon>Actinomycetota</taxon>
        <taxon>Actinomycetes</taxon>
        <taxon>Micrococcales</taxon>
        <taxon>Sanguibacteraceae</taxon>
        <taxon>Sanguibacter</taxon>
    </lineage>
</organism>
<dbReference type="Proteomes" id="UP000602087">
    <property type="component" value="Unassembled WGS sequence"/>
</dbReference>
<evidence type="ECO:0000259" key="1">
    <source>
        <dbReference type="Pfam" id="PF00117"/>
    </source>
</evidence>
<gene>
    <name evidence="2" type="ORF">JAV76_05920</name>
</gene>
<dbReference type="InterPro" id="IPR044992">
    <property type="entry name" value="ChyE-like"/>
</dbReference>
<feature type="domain" description="Glutamine amidotransferase" evidence="1">
    <location>
        <begin position="28"/>
        <end position="196"/>
    </location>
</feature>
<dbReference type="InterPro" id="IPR029062">
    <property type="entry name" value="Class_I_gatase-like"/>
</dbReference>
<dbReference type="PANTHER" id="PTHR42695">
    <property type="entry name" value="GLUTAMINE AMIDOTRANSFERASE YLR126C-RELATED"/>
    <property type="match status" value="1"/>
</dbReference>
<dbReference type="GO" id="GO:0005829">
    <property type="term" value="C:cytosol"/>
    <property type="evidence" value="ECO:0007669"/>
    <property type="project" value="TreeGrafter"/>
</dbReference>
<keyword evidence="3" id="KW-1185">Reference proteome</keyword>
<accession>A0A934I9T3</accession>
<comment type="caution">
    <text evidence="2">The sequence shown here is derived from an EMBL/GenBank/DDBJ whole genome shotgun (WGS) entry which is preliminary data.</text>
</comment>
<dbReference type="CDD" id="cd01741">
    <property type="entry name" value="GATase1_1"/>
    <property type="match status" value="1"/>
</dbReference>
<dbReference type="Gene3D" id="3.40.50.880">
    <property type="match status" value="1"/>
</dbReference>
<dbReference type="PROSITE" id="PS51273">
    <property type="entry name" value="GATASE_TYPE_1"/>
    <property type="match status" value="1"/>
</dbReference>
<protein>
    <submittedName>
        <fullName evidence="2">Type 1 glutamine amidotransferase</fullName>
    </submittedName>
</protein>
<dbReference type="EMBL" id="JAEINH010000004">
    <property type="protein sequence ID" value="MBI9114547.1"/>
    <property type="molecule type" value="Genomic_DNA"/>
</dbReference>
<dbReference type="SUPFAM" id="SSF52317">
    <property type="entry name" value="Class I glutamine amidotransferase-like"/>
    <property type="match status" value="1"/>
</dbReference>
<dbReference type="PANTHER" id="PTHR42695:SF5">
    <property type="entry name" value="GLUTAMINE AMIDOTRANSFERASE YLR126C-RELATED"/>
    <property type="match status" value="1"/>
</dbReference>
<evidence type="ECO:0000313" key="3">
    <source>
        <dbReference type="Proteomes" id="UP000602087"/>
    </source>
</evidence>
<dbReference type="InterPro" id="IPR017926">
    <property type="entry name" value="GATASE"/>
</dbReference>
<name>A0A934I9T3_9MICO</name>
<dbReference type="AlphaFoldDB" id="A0A934I9T3"/>
<keyword evidence="2" id="KW-0315">Glutamine amidotransferase</keyword>
<proteinExistence type="predicted"/>